<accession>A0A426QKH4</accession>
<dbReference type="Pfam" id="PF05621">
    <property type="entry name" value="TniB"/>
    <property type="match status" value="1"/>
</dbReference>
<dbReference type="SUPFAM" id="SSF52540">
    <property type="entry name" value="P-loop containing nucleoside triphosphate hydrolases"/>
    <property type="match status" value="1"/>
</dbReference>
<organism evidence="2 3">
    <name type="scientific">Thiohalobacter thiocyanaticus</name>
    <dbReference type="NCBI Taxonomy" id="585455"/>
    <lineage>
        <taxon>Bacteria</taxon>
        <taxon>Pseudomonadati</taxon>
        <taxon>Pseudomonadota</taxon>
        <taxon>Gammaproteobacteria</taxon>
        <taxon>Thiohalobacterales</taxon>
        <taxon>Thiohalobacteraceae</taxon>
        <taxon>Thiohalobacter</taxon>
    </lineage>
</organism>
<dbReference type="EMBL" id="QZMU01000001">
    <property type="protein sequence ID" value="RRQ22252.1"/>
    <property type="molecule type" value="Genomic_DNA"/>
</dbReference>
<keyword evidence="3" id="KW-1185">Reference proteome</keyword>
<dbReference type="InterPro" id="IPR027417">
    <property type="entry name" value="P-loop_NTPase"/>
</dbReference>
<sequence>MTTEQNANIINKIMVCHSHVDRAMHLMERCYRGALEGGDARGLAVIGESGSGKSKILKYSKKIHSPHRDADGRKVPVLLASVPSKPTVMNLVEELLYEIGDNLYHKGTEAQKTKRLRKFLRSAETRILALDEFQHFVDQSSHKIQHEVADWLKILVEKTGVSLVVAGLPRLSYVIKSNEQLERRFQAPAIMPRFNWAVHDDQVEFRSILDAMQEGLSSYSFPCLSEYEMAFRVYCATGGLIGRVANLFKEVIANSYDTGRTEISLEDLAVAALQASYDLPSEIKEPFSRSFKVLPSEELITEVMKIGAEQDLPPEKPKRRRKPKTMSHVTS</sequence>
<dbReference type="AlphaFoldDB" id="A0A426QKH4"/>
<feature type="region of interest" description="Disordered" evidence="1">
    <location>
        <begin position="306"/>
        <end position="331"/>
    </location>
</feature>
<protein>
    <submittedName>
        <fullName evidence="2">Transposase</fullName>
    </submittedName>
</protein>
<gene>
    <name evidence="2" type="ORF">D6C00_10025</name>
</gene>
<proteinExistence type="predicted"/>
<dbReference type="InterPro" id="IPR008868">
    <property type="entry name" value="TniB"/>
</dbReference>
<name>A0A426QKH4_9GAMM</name>
<dbReference type="Proteomes" id="UP000287798">
    <property type="component" value="Unassembled WGS sequence"/>
</dbReference>
<evidence type="ECO:0000313" key="3">
    <source>
        <dbReference type="Proteomes" id="UP000287798"/>
    </source>
</evidence>
<evidence type="ECO:0000256" key="1">
    <source>
        <dbReference type="SAM" id="MobiDB-lite"/>
    </source>
</evidence>
<evidence type="ECO:0000313" key="2">
    <source>
        <dbReference type="EMBL" id="RRQ22252.1"/>
    </source>
</evidence>
<dbReference type="Gene3D" id="3.40.50.300">
    <property type="entry name" value="P-loop containing nucleotide triphosphate hydrolases"/>
    <property type="match status" value="1"/>
</dbReference>
<comment type="caution">
    <text evidence="2">The sequence shown here is derived from an EMBL/GenBank/DDBJ whole genome shotgun (WGS) entry which is preliminary data.</text>
</comment>
<reference evidence="2 3" key="1">
    <citation type="journal article" date="2010" name="Int. J. Syst. Evol. Microbiol.">
        <title>Thiohalobacter thiocyanaticus gen. nov., sp. nov., a moderately halophilic, sulfur-oxidizing gammaproteobacterium from hypersaline lakes, that utilizes thiocyanate.</title>
        <authorList>
            <person name="Sorokin D.Y."/>
            <person name="Kovaleva O.L."/>
            <person name="Tourova T.P."/>
            <person name="Muyzer G."/>
        </authorList>
    </citation>
    <scope>NUCLEOTIDE SEQUENCE [LARGE SCALE GENOMIC DNA]</scope>
    <source>
        <strain evidence="2 3">Hrh1</strain>
    </source>
</reference>
<dbReference type="OrthoDB" id="6058098at2"/>
<dbReference type="RefSeq" id="WP_125181597.1">
    <property type="nucleotide sequence ID" value="NZ_QZMU01000001.1"/>
</dbReference>